<gene>
    <name evidence="2" type="ORF">EVAR_60234_1</name>
</gene>
<organism evidence="2 3">
    <name type="scientific">Eumeta variegata</name>
    <name type="common">Bagworm moth</name>
    <name type="synonym">Eumeta japonica</name>
    <dbReference type="NCBI Taxonomy" id="151549"/>
    <lineage>
        <taxon>Eukaryota</taxon>
        <taxon>Metazoa</taxon>
        <taxon>Ecdysozoa</taxon>
        <taxon>Arthropoda</taxon>
        <taxon>Hexapoda</taxon>
        <taxon>Insecta</taxon>
        <taxon>Pterygota</taxon>
        <taxon>Neoptera</taxon>
        <taxon>Endopterygota</taxon>
        <taxon>Lepidoptera</taxon>
        <taxon>Glossata</taxon>
        <taxon>Ditrysia</taxon>
        <taxon>Tineoidea</taxon>
        <taxon>Psychidae</taxon>
        <taxon>Oiketicinae</taxon>
        <taxon>Eumeta</taxon>
    </lineage>
</organism>
<dbReference type="EMBL" id="BGZK01001578">
    <property type="protein sequence ID" value="GBP82673.1"/>
    <property type="molecule type" value="Genomic_DNA"/>
</dbReference>
<name>A0A4C1Z698_EUMVA</name>
<keyword evidence="3" id="KW-1185">Reference proteome</keyword>
<proteinExistence type="predicted"/>
<evidence type="ECO:0000256" key="1">
    <source>
        <dbReference type="SAM" id="MobiDB-lite"/>
    </source>
</evidence>
<dbReference type="Proteomes" id="UP000299102">
    <property type="component" value="Unassembled WGS sequence"/>
</dbReference>
<evidence type="ECO:0000313" key="2">
    <source>
        <dbReference type="EMBL" id="GBP82673.1"/>
    </source>
</evidence>
<evidence type="ECO:0000313" key="3">
    <source>
        <dbReference type="Proteomes" id="UP000299102"/>
    </source>
</evidence>
<accession>A0A4C1Z698</accession>
<reference evidence="2 3" key="1">
    <citation type="journal article" date="2019" name="Commun. Biol.">
        <title>The bagworm genome reveals a unique fibroin gene that provides high tensile strength.</title>
        <authorList>
            <person name="Kono N."/>
            <person name="Nakamura H."/>
            <person name="Ohtoshi R."/>
            <person name="Tomita M."/>
            <person name="Numata K."/>
            <person name="Arakawa K."/>
        </authorList>
    </citation>
    <scope>NUCLEOTIDE SEQUENCE [LARGE SCALE GENOMIC DNA]</scope>
</reference>
<sequence>MHEFTVGHTIAACPLIERAYYINMLVQADYENIRIRLQHAVRIQINCSTCEVQFEPSTALLDLWTHKTQKCIVKKRHRAERRGIKASLGPSSRGDLLNNKRADLTSRPPDAPVLDF</sequence>
<comment type="caution">
    <text evidence="2">The sequence shown here is derived from an EMBL/GenBank/DDBJ whole genome shotgun (WGS) entry which is preliminary data.</text>
</comment>
<feature type="region of interest" description="Disordered" evidence="1">
    <location>
        <begin position="82"/>
        <end position="116"/>
    </location>
</feature>
<protein>
    <submittedName>
        <fullName evidence="2">Uncharacterized protein</fullName>
    </submittedName>
</protein>
<dbReference type="AlphaFoldDB" id="A0A4C1Z698"/>